<comment type="caution">
    <text evidence="4">The sequence shown here is derived from an EMBL/GenBank/DDBJ whole genome shotgun (WGS) entry which is preliminary data.</text>
</comment>
<name>A0A8T2TVS3_CERRI</name>
<feature type="domain" description="SMP" evidence="3">
    <location>
        <begin position="165"/>
        <end position="222"/>
    </location>
</feature>
<dbReference type="OrthoDB" id="2014755at2759"/>
<organism evidence="4 5">
    <name type="scientific">Ceratopteris richardii</name>
    <name type="common">Triangle waterfern</name>
    <dbReference type="NCBI Taxonomy" id="49495"/>
    <lineage>
        <taxon>Eukaryota</taxon>
        <taxon>Viridiplantae</taxon>
        <taxon>Streptophyta</taxon>
        <taxon>Embryophyta</taxon>
        <taxon>Tracheophyta</taxon>
        <taxon>Polypodiopsida</taxon>
        <taxon>Polypodiidae</taxon>
        <taxon>Polypodiales</taxon>
        <taxon>Pteridineae</taxon>
        <taxon>Pteridaceae</taxon>
        <taxon>Parkerioideae</taxon>
        <taxon>Ceratopteris</taxon>
    </lineage>
</organism>
<dbReference type="PANTHER" id="PTHR31174">
    <property type="entry name" value="SEED MATURATION FAMILY PROTEIN"/>
    <property type="match status" value="1"/>
</dbReference>
<reference evidence="4" key="1">
    <citation type="submission" date="2021-08" db="EMBL/GenBank/DDBJ databases">
        <title>WGS assembly of Ceratopteris richardii.</title>
        <authorList>
            <person name="Marchant D.B."/>
            <person name="Chen G."/>
            <person name="Jenkins J."/>
            <person name="Shu S."/>
            <person name="Leebens-Mack J."/>
            <person name="Grimwood J."/>
            <person name="Schmutz J."/>
            <person name="Soltis P."/>
            <person name="Soltis D."/>
            <person name="Chen Z.-H."/>
        </authorList>
    </citation>
    <scope>NUCLEOTIDE SEQUENCE</scope>
    <source>
        <strain evidence="4">Whitten #5841</strain>
        <tissue evidence="4">Leaf</tissue>
    </source>
</reference>
<keyword evidence="2" id="KW-0677">Repeat</keyword>
<evidence type="ECO:0000313" key="4">
    <source>
        <dbReference type="EMBL" id="KAH7424609.1"/>
    </source>
</evidence>
<dbReference type="EMBL" id="CM035416">
    <property type="protein sequence ID" value="KAH7424609.1"/>
    <property type="molecule type" value="Genomic_DNA"/>
</dbReference>
<evidence type="ECO:0000256" key="1">
    <source>
        <dbReference type="ARBA" id="ARBA00010733"/>
    </source>
</evidence>
<dbReference type="AlphaFoldDB" id="A0A8T2TVS3"/>
<gene>
    <name evidence="4" type="ORF">KP509_11G015400</name>
</gene>
<dbReference type="InterPro" id="IPR042971">
    <property type="entry name" value="LEA_SMP"/>
</dbReference>
<evidence type="ECO:0000259" key="3">
    <source>
        <dbReference type="Pfam" id="PF04927"/>
    </source>
</evidence>
<protein>
    <recommendedName>
        <fullName evidence="3">SMP domain-containing protein</fullName>
    </recommendedName>
</protein>
<evidence type="ECO:0000256" key="2">
    <source>
        <dbReference type="ARBA" id="ARBA00022737"/>
    </source>
</evidence>
<keyword evidence="5" id="KW-1185">Reference proteome</keyword>
<dbReference type="Proteomes" id="UP000825935">
    <property type="component" value="Chromosome 11"/>
</dbReference>
<evidence type="ECO:0000313" key="5">
    <source>
        <dbReference type="Proteomes" id="UP000825935"/>
    </source>
</evidence>
<accession>A0A8T2TVS3</accession>
<proteinExistence type="inferred from homology"/>
<dbReference type="OMA" id="QVIGQYV"/>
<dbReference type="InterPro" id="IPR007011">
    <property type="entry name" value="LEA_SMP_dom"/>
</dbReference>
<sequence length="298" mass="30959">MVPSAHRLNRAETCISLSYGTSALELLGVPTMSQMEQQQQMQVPALSDGPVTYGHLFNVEGELAKQPITPKDASLMQCAETMMRGGTSKDSAAAAMQRAADQNVRMGALPTAHDRSLIGSEGVTAIESILPSEVVHTEVVDGQPILSVSIAVPMTPSVAAAQEMITIGKALEAAAKLVGEKAIEPSDASAIQSAEKRATGVALIAPGGMAATAQAAAELNPRVEDYSKTTIADVLTDASSKLSLDKIVTPEDATKVVAAEVRNSKGHEICEGVGAALVAAAEFNEELRAMGALTERQL</sequence>
<dbReference type="Pfam" id="PF04927">
    <property type="entry name" value="SMP"/>
    <property type="match status" value="3"/>
</dbReference>
<comment type="similarity">
    <text evidence="1">Belongs to the LEA type SMP family.</text>
</comment>
<feature type="domain" description="SMP" evidence="3">
    <location>
        <begin position="229"/>
        <end position="286"/>
    </location>
</feature>
<feature type="domain" description="SMP" evidence="3">
    <location>
        <begin position="51"/>
        <end position="105"/>
    </location>
</feature>
<dbReference type="PANTHER" id="PTHR31174:SF7">
    <property type="entry name" value="LATE EMBRYOGENESIS ABUNDANT PROTEIN 31-RELATED"/>
    <property type="match status" value="1"/>
</dbReference>